<dbReference type="PANTHER" id="PTHR33841:SF1">
    <property type="entry name" value="DNA METHYLTRANSFERASE A"/>
    <property type="match status" value="1"/>
</dbReference>
<dbReference type="InterPro" id="IPR029063">
    <property type="entry name" value="SAM-dependent_MTases_sf"/>
</dbReference>
<keyword evidence="3 5" id="KW-0808">Transferase</keyword>
<accession>A0A7J3YT93</accession>
<proteinExistence type="predicted"/>
<dbReference type="InterPro" id="IPR050953">
    <property type="entry name" value="N4_N6_ade-DNA_methylase"/>
</dbReference>
<reference evidence="5" key="1">
    <citation type="journal article" date="2020" name="mSystems">
        <title>Genome- and Community-Level Interaction Insights into Carbon Utilization and Element Cycling Functions of Hydrothermarchaeota in Hydrothermal Sediment.</title>
        <authorList>
            <person name="Zhou Z."/>
            <person name="Liu Y."/>
            <person name="Xu W."/>
            <person name="Pan J."/>
            <person name="Luo Z.H."/>
            <person name="Li M."/>
        </authorList>
    </citation>
    <scope>NUCLEOTIDE SEQUENCE [LARGE SCALE GENOMIC DNA]</scope>
    <source>
        <strain evidence="5">SpSt-1109</strain>
    </source>
</reference>
<dbReference type="EMBL" id="DRYU01000002">
    <property type="protein sequence ID" value="HHP92015.1"/>
    <property type="molecule type" value="Genomic_DNA"/>
</dbReference>
<comment type="caution">
    <text evidence="5">The sequence shown here is derived from an EMBL/GenBank/DDBJ whole genome shotgun (WGS) entry which is preliminary data.</text>
</comment>
<dbReference type="Gene3D" id="3.40.50.150">
    <property type="entry name" value="Vaccinia Virus protein VP39"/>
    <property type="match status" value="1"/>
</dbReference>
<dbReference type="PANTHER" id="PTHR33841">
    <property type="entry name" value="DNA METHYLTRANSFERASE YEEA-RELATED"/>
    <property type="match status" value="1"/>
</dbReference>
<dbReference type="AlphaFoldDB" id="A0A7J3YT93"/>
<keyword evidence="2 5" id="KW-0489">Methyltransferase</keyword>
<evidence type="ECO:0000313" key="5">
    <source>
        <dbReference type="EMBL" id="HHP92015.1"/>
    </source>
</evidence>
<evidence type="ECO:0000256" key="3">
    <source>
        <dbReference type="ARBA" id="ARBA00022679"/>
    </source>
</evidence>
<evidence type="ECO:0000256" key="2">
    <source>
        <dbReference type="ARBA" id="ARBA00022603"/>
    </source>
</evidence>
<dbReference type="SUPFAM" id="SSF53335">
    <property type="entry name" value="S-adenosyl-L-methionine-dependent methyltransferases"/>
    <property type="match status" value="1"/>
</dbReference>
<dbReference type="GO" id="GO:0032259">
    <property type="term" value="P:methylation"/>
    <property type="evidence" value="ECO:0007669"/>
    <property type="project" value="UniProtKB-KW"/>
</dbReference>
<gene>
    <name evidence="5" type="ORF">ENM70_00030</name>
</gene>
<sequence>MKDFYEFRKQNIIYHKPHRFSEEFFKELLDTITGIYVKKYGAEEKKQELHWILIEDLRSFVEFITPFIQQAIAPDNRFREDLARELKDYEARTGYKPTPESLAREMAYVLLNKIVFYKVLERYYNLPKLKPLYEKGEAQTCSMYLSKLKELFNKAVELSRDFEAVFRTGIYDAIDFIESEEVLKVLDWLIRLIDSYEIERLGDIVGFIYEELIPGGEKHKLGQFYTPRPIAELIVKWCVRNPDDKNTGSWL</sequence>
<evidence type="ECO:0000256" key="4">
    <source>
        <dbReference type="ARBA" id="ARBA00047942"/>
    </source>
</evidence>
<comment type="catalytic activity">
    <reaction evidence="4">
        <text>a 2'-deoxyadenosine in DNA + S-adenosyl-L-methionine = an N(6)-methyl-2'-deoxyadenosine in DNA + S-adenosyl-L-homocysteine + H(+)</text>
        <dbReference type="Rhea" id="RHEA:15197"/>
        <dbReference type="Rhea" id="RHEA-COMP:12418"/>
        <dbReference type="Rhea" id="RHEA-COMP:12419"/>
        <dbReference type="ChEBI" id="CHEBI:15378"/>
        <dbReference type="ChEBI" id="CHEBI:57856"/>
        <dbReference type="ChEBI" id="CHEBI:59789"/>
        <dbReference type="ChEBI" id="CHEBI:90615"/>
        <dbReference type="ChEBI" id="CHEBI:90616"/>
        <dbReference type="EC" id="2.1.1.72"/>
    </reaction>
</comment>
<dbReference type="GO" id="GO:0009007">
    <property type="term" value="F:site-specific DNA-methyltransferase (adenine-specific) activity"/>
    <property type="evidence" value="ECO:0007669"/>
    <property type="project" value="UniProtKB-EC"/>
</dbReference>
<organism evidence="5">
    <name type="scientific">Ignisphaera aggregans</name>
    <dbReference type="NCBI Taxonomy" id="334771"/>
    <lineage>
        <taxon>Archaea</taxon>
        <taxon>Thermoproteota</taxon>
        <taxon>Thermoprotei</taxon>
        <taxon>Desulfurococcales</taxon>
        <taxon>Desulfurococcaceae</taxon>
        <taxon>Ignisphaera</taxon>
    </lineage>
</organism>
<protein>
    <recommendedName>
        <fullName evidence="1">site-specific DNA-methyltransferase (adenine-specific)</fullName>
        <ecNumber evidence="1">2.1.1.72</ecNumber>
    </recommendedName>
</protein>
<name>A0A7J3YT93_9CREN</name>
<dbReference type="EC" id="2.1.1.72" evidence="1"/>
<evidence type="ECO:0000256" key="1">
    <source>
        <dbReference type="ARBA" id="ARBA00011900"/>
    </source>
</evidence>